<feature type="transmembrane region" description="Helical" evidence="1">
    <location>
        <begin position="59"/>
        <end position="77"/>
    </location>
</feature>
<name>A0A5N6YZE7_9EURO</name>
<accession>A0A5N6YZE7</accession>
<evidence type="ECO:0000313" key="2">
    <source>
        <dbReference type="EMBL" id="KAE8350791.1"/>
    </source>
</evidence>
<evidence type="ECO:0000313" key="3">
    <source>
        <dbReference type="Proteomes" id="UP000327118"/>
    </source>
</evidence>
<dbReference type="EMBL" id="ML739203">
    <property type="protein sequence ID" value="KAE8350791.1"/>
    <property type="molecule type" value="Genomic_DNA"/>
</dbReference>
<protein>
    <submittedName>
        <fullName evidence="2">Uncharacterized protein</fullName>
    </submittedName>
</protein>
<organism evidence="2 3">
    <name type="scientific">Aspergillus coremiiformis</name>
    <dbReference type="NCBI Taxonomy" id="138285"/>
    <lineage>
        <taxon>Eukaryota</taxon>
        <taxon>Fungi</taxon>
        <taxon>Dikarya</taxon>
        <taxon>Ascomycota</taxon>
        <taxon>Pezizomycotina</taxon>
        <taxon>Eurotiomycetes</taxon>
        <taxon>Eurotiomycetidae</taxon>
        <taxon>Eurotiales</taxon>
        <taxon>Aspergillaceae</taxon>
        <taxon>Aspergillus</taxon>
        <taxon>Aspergillus subgen. Circumdati</taxon>
    </lineage>
</organism>
<keyword evidence="1" id="KW-1133">Transmembrane helix</keyword>
<keyword evidence="1" id="KW-0472">Membrane</keyword>
<proteinExistence type="predicted"/>
<dbReference type="AlphaFoldDB" id="A0A5N6YZE7"/>
<sequence length="102" mass="11333">MTGCQGMYHPLALLCDLWALVCMIVLNGSSWPFCAYLLSLVSYSSLLSIPTIATPSFNSDYLCIIFFCITAFAYPSYTGPESFTSVHSFSPICVHKYPIGYY</sequence>
<gene>
    <name evidence="2" type="ORF">BDV28DRAFT_31321</name>
</gene>
<dbReference type="Proteomes" id="UP000327118">
    <property type="component" value="Unassembled WGS sequence"/>
</dbReference>
<keyword evidence="1" id="KW-0812">Transmembrane</keyword>
<evidence type="ECO:0000256" key="1">
    <source>
        <dbReference type="SAM" id="Phobius"/>
    </source>
</evidence>
<reference evidence="3" key="1">
    <citation type="submission" date="2019-04" db="EMBL/GenBank/DDBJ databases">
        <title>Friends and foes A comparative genomics studyof 23 Aspergillus species from section Flavi.</title>
        <authorList>
            <consortium name="DOE Joint Genome Institute"/>
            <person name="Kjaerbolling I."/>
            <person name="Vesth T."/>
            <person name="Frisvad J.C."/>
            <person name="Nybo J.L."/>
            <person name="Theobald S."/>
            <person name="Kildgaard S."/>
            <person name="Isbrandt T."/>
            <person name="Kuo A."/>
            <person name="Sato A."/>
            <person name="Lyhne E.K."/>
            <person name="Kogle M.E."/>
            <person name="Wiebenga A."/>
            <person name="Kun R.S."/>
            <person name="Lubbers R.J."/>
            <person name="Makela M.R."/>
            <person name="Barry K."/>
            <person name="Chovatia M."/>
            <person name="Clum A."/>
            <person name="Daum C."/>
            <person name="Haridas S."/>
            <person name="He G."/>
            <person name="LaButti K."/>
            <person name="Lipzen A."/>
            <person name="Mondo S."/>
            <person name="Riley R."/>
            <person name="Salamov A."/>
            <person name="Simmons B.A."/>
            <person name="Magnuson J.K."/>
            <person name="Henrissat B."/>
            <person name="Mortensen U.H."/>
            <person name="Larsen T.O."/>
            <person name="Devries R.P."/>
            <person name="Grigoriev I.V."/>
            <person name="Machida M."/>
            <person name="Baker S.E."/>
            <person name="Andersen M.R."/>
        </authorList>
    </citation>
    <scope>NUCLEOTIDE SEQUENCE [LARGE SCALE GENOMIC DNA]</scope>
    <source>
        <strain evidence="3">CBS 553.77</strain>
    </source>
</reference>
<keyword evidence="3" id="KW-1185">Reference proteome</keyword>